<gene>
    <name evidence="1" type="ORF">N4261_02670</name>
</gene>
<reference evidence="1" key="1">
    <citation type="submission" date="2022-10" db="EMBL/GenBank/DDBJ databases">
        <title>Characterization and whole genome sequencing of a new Roseateles species, isolated from fresh water.</title>
        <authorList>
            <person name="Guliayeva D.Y."/>
            <person name="Akhremchuk A.E."/>
            <person name="Sikolenko M.A."/>
            <person name="Valentovich L.N."/>
            <person name="Sidarenka A.V."/>
        </authorList>
    </citation>
    <scope>NUCLEOTIDE SEQUENCE</scope>
    <source>
        <strain evidence="1">BIM B-1768</strain>
    </source>
</reference>
<name>A0ABY6B125_9BURK</name>
<evidence type="ECO:0000313" key="2">
    <source>
        <dbReference type="Proteomes" id="UP001064933"/>
    </source>
</evidence>
<dbReference type="RefSeq" id="WP_261758694.1">
    <property type="nucleotide sequence ID" value="NZ_CP104562.2"/>
</dbReference>
<keyword evidence="2" id="KW-1185">Reference proteome</keyword>
<evidence type="ECO:0000313" key="1">
    <source>
        <dbReference type="EMBL" id="UXH78863.1"/>
    </source>
</evidence>
<protein>
    <recommendedName>
        <fullName evidence="3">Leucine-rich repeat domain-containing protein</fullName>
    </recommendedName>
</protein>
<accession>A0ABY6B125</accession>
<dbReference type="EMBL" id="CP104562">
    <property type="protein sequence ID" value="UXH78863.1"/>
    <property type="molecule type" value="Genomic_DNA"/>
</dbReference>
<evidence type="ECO:0008006" key="3">
    <source>
        <dbReference type="Google" id="ProtNLM"/>
    </source>
</evidence>
<organism evidence="1 2">
    <name type="scientific">Roseateles amylovorans</name>
    <dbReference type="NCBI Taxonomy" id="2978473"/>
    <lineage>
        <taxon>Bacteria</taxon>
        <taxon>Pseudomonadati</taxon>
        <taxon>Pseudomonadota</taxon>
        <taxon>Betaproteobacteria</taxon>
        <taxon>Burkholderiales</taxon>
        <taxon>Sphaerotilaceae</taxon>
        <taxon>Roseateles</taxon>
    </lineage>
</organism>
<proteinExistence type="predicted"/>
<dbReference type="Proteomes" id="UP001064933">
    <property type="component" value="Chromosome"/>
</dbReference>
<sequence length="337" mass="36019">MFTLSSIHPGAMTEFDWAECGDALPANAQGIPSATFTSDEELALMRWMVDAEPTEQRELANARIHEALAQRAPRLSLAGLGLKTAPPLTWWPELLEVDLSGNQMVNAVLCSPSLRLPAEGTHDRAGPSAPRGVWPLLLPPQGSDAAENAAVVRPGSPTRVQDLLVPGRPAVVRSLASPQVAGAPGVIQRLETAGATASNVAKSAGTTVVASAPTQQALPAHLSPCLPVPTPEQRFRTLVYTTTPGEARKGLNSAVAMLVRAKQLGLPVDLDLLSFACKVPRHHCQQLEALIKRPHCLTALGSVARRRKESTEDYLVRVWREAERLALAQEQVSCPSL</sequence>